<dbReference type="Pfam" id="PF02836">
    <property type="entry name" value="Glyco_hydro_2_C"/>
    <property type="match status" value="1"/>
</dbReference>
<dbReference type="PROSITE" id="PS00608">
    <property type="entry name" value="GLYCOSYL_HYDROL_F2_2"/>
    <property type="match status" value="1"/>
</dbReference>
<dbReference type="SUPFAM" id="SSF49303">
    <property type="entry name" value="beta-Galactosidase/glucuronidase domain"/>
    <property type="match status" value="1"/>
</dbReference>
<dbReference type="Gene3D" id="2.60.40.10">
    <property type="entry name" value="Immunoglobulins"/>
    <property type="match status" value="1"/>
</dbReference>
<dbReference type="InterPro" id="IPR008979">
    <property type="entry name" value="Galactose-bd-like_sf"/>
</dbReference>
<evidence type="ECO:0000256" key="2">
    <source>
        <dbReference type="ARBA" id="ARBA00012761"/>
    </source>
</evidence>
<dbReference type="InterPro" id="IPR023232">
    <property type="entry name" value="Glyco_hydro_2_AS"/>
</dbReference>
<dbReference type="InterPro" id="IPR036156">
    <property type="entry name" value="Beta-gal/glucu_dom_sf"/>
</dbReference>
<evidence type="ECO:0000259" key="9">
    <source>
        <dbReference type="Pfam" id="PF02837"/>
    </source>
</evidence>
<dbReference type="PRINTS" id="PR00132">
    <property type="entry name" value="GLHYDRLASE2"/>
</dbReference>
<dbReference type="NCBIfam" id="NF007538">
    <property type="entry name" value="PRK10150.1"/>
    <property type="match status" value="1"/>
</dbReference>
<evidence type="ECO:0000313" key="11">
    <source>
        <dbReference type="Proteomes" id="UP000824031"/>
    </source>
</evidence>
<dbReference type="GO" id="GO:0005975">
    <property type="term" value="P:carbohydrate metabolic process"/>
    <property type="evidence" value="ECO:0007669"/>
    <property type="project" value="InterPro"/>
</dbReference>
<dbReference type="PANTHER" id="PTHR10066">
    <property type="entry name" value="BETA-GLUCURONIDASE"/>
    <property type="match status" value="1"/>
</dbReference>
<feature type="domain" description="Glycoside hydrolase family 2 catalytic" evidence="8">
    <location>
        <begin position="286"/>
        <end position="591"/>
    </location>
</feature>
<dbReference type="SUPFAM" id="SSF49785">
    <property type="entry name" value="Galactose-binding domain-like"/>
    <property type="match status" value="1"/>
</dbReference>
<dbReference type="Gene3D" id="2.60.120.260">
    <property type="entry name" value="Galactose-binding domain-like"/>
    <property type="match status" value="1"/>
</dbReference>
<feature type="domain" description="Glycosyl hydrolases family 2 sugar binding" evidence="9">
    <location>
        <begin position="14"/>
        <end position="197"/>
    </location>
</feature>
<evidence type="ECO:0000259" key="8">
    <source>
        <dbReference type="Pfam" id="PF02836"/>
    </source>
</evidence>
<dbReference type="Pfam" id="PF02837">
    <property type="entry name" value="Glyco_hydro_2_N"/>
    <property type="match status" value="1"/>
</dbReference>
<evidence type="ECO:0000256" key="3">
    <source>
        <dbReference type="ARBA" id="ARBA00016205"/>
    </source>
</evidence>
<dbReference type="InterPro" id="IPR006101">
    <property type="entry name" value="Glyco_hydro_2"/>
</dbReference>
<dbReference type="GO" id="GO:0004566">
    <property type="term" value="F:beta-glucuronidase activity"/>
    <property type="evidence" value="ECO:0007669"/>
    <property type="project" value="UniProtKB-EC"/>
</dbReference>
<gene>
    <name evidence="10" type="primary">uidA</name>
    <name evidence="10" type="ORF">H9810_02215</name>
</gene>
<keyword evidence="4 6" id="KW-0378">Hydrolase</keyword>
<dbReference type="GO" id="GO:0019391">
    <property type="term" value="P:glucuronoside catabolic process"/>
    <property type="evidence" value="ECO:0007669"/>
    <property type="project" value="TreeGrafter"/>
</dbReference>
<evidence type="ECO:0000256" key="4">
    <source>
        <dbReference type="ARBA" id="ARBA00022801"/>
    </source>
</evidence>
<dbReference type="PANTHER" id="PTHR10066:SF67">
    <property type="entry name" value="BETA-GLUCURONIDASE"/>
    <property type="match status" value="1"/>
</dbReference>
<evidence type="ECO:0000256" key="5">
    <source>
        <dbReference type="ARBA" id="ARBA00023295"/>
    </source>
</evidence>
<dbReference type="InterPro" id="IPR013783">
    <property type="entry name" value="Ig-like_fold"/>
</dbReference>
<dbReference type="InterPro" id="IPR006102">
    <property type="entry name" value="Ig-like_GH2"/>
</dbReference>
<dbReference type="InterPro" id="IPR006104">
    <property type="entry name" value="Glyco_hydro_2_N"/>
</dbReference>
<evidence type="ECO:0000259" key="7">
    <source>
        <dbReference type="Pfam" id="PF00703"/>
    </source>
</evidence>
<dbReference type="EC" id="3.2.1.31" evidence="2"/>
<reference evidence="10" key="1">
    <citation type="journal article" date="2021" name="PeerJ">
        <title>Extensive microbial diversity within the chicken gut microbiome revealed by metagenomics and culture.</title>
        <authorList>
            <person name="Gilroy R."/>
            <person name="Ravi A."/>
            <person name="Getino M."/>
            <person name="Pursley I."/>
            <person name="Horton D.L."/>
            <person name="Alikhan N.F."/>
            <person name="Baker D."/>
            <person name="Gharbi K."/>
            <person name="Hall N."/>
            <person name="Watson M."/>
            <person name="Adriaenssens E.M."/>
            <person name="Foster-Nyarko E."/>
            <person name="Jarju S."/>
            <person name="Secka A."/>
            <person name="Antonio M."/>
            <person name="Oren A."/>
            <person name="Chaudhuri R.R."/>
            <person name="La Ragione R."/>
            <person name="Hildebrand F."/>
            <person name="Pallen M.J."/>
        </authorList>
    </citation>
    <scope>NUCLEOTIDE SEQUENCE</scope>
    <source>
        <strain evidence="10">3436</strain>
    </source>
</reference>
<dbReference type="Proteomes" id="UP000824031">
    <property type="component" value="Unassembled WGS sequence"/>
</dbReference>
<proteinExistence type="inferred from homology"/>
<comment type="caution">
    <text evidence="10">The sequence shown here is derived from an EMBL/GenBank/DDBJ whole genome shotgun (WGS) entry which is preliminary data.</text>
</comment>
<evidence type="ECO:0000256" key="6">
    <source>
        <dbReference type="RuleBase" id="RU361154"/>
    </source>
</evidence>
<name>A0A9D2F1S1_9FIRM</name>
<dbReference type="InterPro" id="IPR017853">
    <property type="entry name" value="GH"/>
</dbReference>
<dbReference type="Pfam" id="PF00703">
    <property type="entry name" value="Glyco_hydro_2"/>
    <property type="match status" value="1"/>
</dbReference>
<evidence type="ECO:0000256" key="1">
    <source>
        <dbReference type="ARBA" id="ARBA00007401"/>
    </source>
</evidence>
<keyword evidence="5 6" id="KW-0326">Glycosidase</keyword>
<dbReference type="InterPro" id="IPR006103">
    <property type="entry name" value="Glyco_hydro_2_cat"/>
</dbReference>
<dbReference type="GO" id="GO:0030246">
    <property type="term" value="F:carbohydrate binding"/>
    <property type="evidence" value="ECO:0007669"/>
    <property type="project" value="TreeGrafter"/>
</dbReference>
<sequence length="598" mass="67008">MLYPQQNAARLRVNLSGLWDFCLSHDLSAADIDPAAPLPGARPMAVPASYNDQGEDKALRDHYGWAFYQTTVTLPGLCAGQRVMLRFGAVTHQAMVWLDGELIARHKGGFLPFEADVTGKLQPGIPARLTVACDNRVDHSTLPVGNEPGQIAFFGSDNAGIPSVEHAKANAAPQNRPNFDFFNFAGIHRPVWLYTTPAACIRDITLVPHNDGRVDYRVETEGEGTVCVTILDEKGNAVATATGSTGTLTVENPQLWEPWPGKPALYTARVTFGTDCYDETFGFREIRVEGVKVLLNGQPLYFKGFGKHEDEAFHGRGLDECLNVKDVNLLHWIGANAVRTSHYPYSEEFYDLCDREGILVIDETPAVGIGAGAAQDPYQTFPIAEHHRDVIRDMIDRDKNHPCVILWSLGNEPDLEHFPKSAYDYWRPLYDLAHALDPQDRPVTLVCCQNDYTKDITTRTMDVVCLNRYYGWYNLSGDLDAACAAWNEELDFWAGQGKPVMFTEYGADTVEGLHDTRAGMFSEEYQAEYFDRINAEIDKRDFFVGELLWNFADFATIQGPMRVGGNRKGIFTRDRRPKLAAHLLRRRWLAIPNFGYKG</sequence>
<dbReference type="PROSITE" id="PS00719">
    <property type="entry name" value="GLYCOSYL_HYDROL_F2_1"/>
    <property type="match status" value="1"/>
</dbReference>
<dbReference type="FunFam" id="3.20.20.80:FF:000080">
    <property type="entry name" value="Beta-glucuronidase UidA"/>
    <property type="match status" value="1"/>
</dbReference>
<dbReference type="AlphaFoldDB" id="A0A9D2F1S1"/>
<comment type="similarity">
    <text evidence="1 6">Belongs to the glycosyl hydrolase 2 family.</text>
</comment>
<organism evidence="10 11">
    <name type="scientific">Candidatus Gemmiger excrementavium</name>
    <dbReference type="NCBI Taxonomy" id="2838608"/>
    <lineage>
        <taxon>Bacteria</taxon>
        <taxon>Bacillati</taxon>
        <taxon>Bacillota</taxon>
        <taxon>Clostridia</taxon>
        <taxon>Eubacteriales</taxon>
        <taxon>Gemmiger</taxon>
    </lineage>
</organism>
<protein>
    <recommendedName>
        <fullName evidence="3">Beta-glucuronidase</fullName>
        <ecNumber evidence="2">3.2.1.31</ecNumber>
    </recommendedName>
</protein>
<dbReference type="InterPro" id="IPR023230">
    <property type="entry name" value="Glyco_hydro_2_CS"/>
</dbReference>
<feature type="domain" description="Glycoside hydrolase family 2 immunoglobulin-like beta-sandwich" evidence="7">
    <location>
        <begin position="208"/>
        <end position="284"/>
    </location>
</feature>
<dbReference type="SUPFAM" id="SSF51445">
    <property type="entry name" value="(Trans)glycosidases"/>
    <property type="match status" value="1"/>
</dbReference>
<accession>A0A9D2F1S1</accession>
<evidence type="ECO:0000313" key="10">
    <source>
        <dbReference type="EMBL" id="HIZ47521.1"/>
    </source>
</evidence>
<dbReference type="Gene3D" id="3.20.20.80">
    <property type="entry name" value="Glycosidases"/>
    <property type="match status" value="1"/>
</dbReference>
<dbReference type="EMBL" id="DXBO01000027">
    <property type="protein sequence ID" value="HIZ47521.1"/>
    <property type="molecule type" value="Genomic_DNA"/>
</dbReference>
<reference evidence="10" key="2">
    <citation type="submission" date="2021-04" db="EMBL/GenBank/DDBJ databases">
        <authorList>
            <person name="Gilroy R."/>
        </authorList>
    </citation>
    <scope>NUCLEOTIDE SEQUENCE</scope>
    <source>
        <strain evidence="10">3436</strain>
    </source>
</reference>